<dbReference type="InterPro" id="IPR000835">
    <property type="entry name" value="HTH_MarR-typ"/>
</dbReference>
<dbReference type="InterPro" id="IPR052067">
    <property type="entry name" value="Metal_resp_HTH_trans_reg"/>
</dbReference>
<evidence type="ECO:0000259" key="4">
    <source>
        <dbReference type="SMART" id="SM00347"/>
    </source>
</evidence>
<sequence length="211" mass="24260">MEHSAAQKEILLNEMLVQVGLIQKRFQSEGEDEEKRWMMAQTSDPKAVEFLKEATTVILHVVDAIGEMQPVNGIAISKHFGIPRGSISKLTRRLLEQEVIHSQSLPDNKKEVWFSLTPLGQTIFEVHKQLHAHMEQHIRRFLGKYNVEQMQFLVQCMKDTVQTSWVAEEPVQQEESPQEATAMGDMLELLQQLDDSQLKKAKELIRIAFVD</sequence>
<evidence type="ECO:0000313" key="5">
    <source>
        <dbReference type="EMBL" id="GLX66537.1"/>
    </source>
</evidence>
<evidence type="ECO:0000256" key="1">
    <source>
        <dbReference type="ARBA" id="ARBA00023015"/>
    </source>
</evidence>
<proteinExistence type="predicted"/>
<dbReference type="Proteomes" id="UP001157114">
    <property type="component" value="Unassembled WGS sequence"/>
</dbReference>
<reference evidence="5 6" key="1">
    <citation type="submission" date="2023-03" db="EMBL/GenBank/DDBJ databases">
        <title>Draft genome sequence of the bacteria which degrade cell wall of Tricholomamatutake.</title>
        <authorList>
            <person name="Konishi Y."/>
            <person name="Fukuta Y."/>
            <person name="Shirasaka N."/>
        </authorList>
    </citation>
    <scope>NUCLEOTIDE SEQUENCE [LARGE SCALE GENOMIC DNA]</scope>
    <source>
        <strain evidence="6">mu1</strain>
    </source>
</reference>
<keyword evidence="3" id="KW-0804">Transcription</keyword>
<dbReference type="Gene3D" id="1.10.10.10">
    <property type="entry name" value="Winged helix-like DNA-binding domain superfamily/Winged helix DNA-binding domain"/>
    <property type="match status" value="1"/>
</dbReference>
<feature type="domain" description="HTH marR-type" evidence="4">
    <location>
        <begin position="49"/>
        <end position="150"/>
    </location>
</feature>
<name>A0ABQ6G7I1_9BACL</name>
<dbReference type="SUPFAM" id="SSF46785">
    <property type="entry name" value="Winged helix' DNA-binding domain"/>
    <property type="match status" value="1"/>
</dbReference>
<dbReference type="EMBL" id="BSSQ01000003">
    <property type="protein sequence ID" value="GLX66537.1"/>
    <property type="molecule type" value="Genomic_DNA"/>
</dbReference>
<dbReference type="InterPro" id="IPR036390">
    <property type="entry name" value="WH_DNA-bd_sf"/>
</dbReference>
<dbReference type="PANTHER" id="PTHR35790">
    <property type="entry name" value="HTH-TYPE TRANSCRIPTIONAL REGULATOR PCHR"/>
    <property type="match status" value="1"/>
</dbReference>
<dbReference type="Pfam" id="PF01047">
    <property type="entry name" value="MarR"/>
    <property type="match status" value="1"/>
</dbReference>
<keyword evidence="2" id="KW-0238">DNA-binding</keyword>
<evidence type="ECO:0000256" key="3">
    <source>
        <dbReference type="ARBA" id="ARBA00023163"/>
    </source>
</evidence>
<accession>A0ABQ6G7I1</accession>
<organism evidence="5 6">
    <name type="scientific">Paenibacillus glycanilyticus</name>
    <dbReference type="NCBI Taxonomy" id="126569"/>
    <lineage>
        <taxon>Bacteria</taxon>
        <taxon>Bacillati</taxon>
        <taxon>Bacillota</taxon>
        <taxon>Bacilli</taxon>
        <taxon>Bacillales</taxon>
        <taxon>Paenibacillaceae</taxon>
        <taxon>Paenibacillus</taxon>
    </lineage>
</organism>
<evidence type="ECO:0000313" key="6">
    <source>
        <dbReference type="Proteomes" id="UP001157114"/>
    </source>
</evidence>
<dbReference type="RefSeq" id="WP_284237234.1">
    <property type="nucleotide sequence ID" value="NZ_BSSQ01000003.1"/>
</dbReference>
<dbReference type="PANTHER" id="PTHR35790:SF4">
    <property type="entry name" value="HTH-TYPE TRANSCRIPTIONAL REGULATOR PCHR"/>
    <property type="match status" value="1"/>
</dbReference>
<dbReference type="SMART" id="SM00347">
    <property type="entry name" value="HTH_MARR"/>
    <property type="match status" value="1"/>
</dbReference>
<gene>
    <name evidence="5" type="ORF">MU1_08810</name>
</gene>
<keyword evidence="1" id="KW-0805">Transcription regulation</keyword>
<evidence type="ECO:0000256" key="2">
    <source>
        <dbReference type="ARBA" id="ARBA00023125"/>
    </source>
</evidence>
<comment type="caution">
    <text evidence="5">The sequence shown here is derived from an EMBL/GenBank/DDBJ whole genome shotgun (WGS) entry which is preliminary data.</text>
</comment>
<keyword evidence="6" id="KW-1185">Reference proteome</keyword>
<protein>
    <recommendedName>
        <fullName evidence="4">HTH marR-type domain-containing protein</fullName>
    </recommendedName>
</protein>
<dbReference type="InterPro" id="IPR036388">
    <property type="entry name" value="WH-like_DNA-bd_sf"/>
</dbReference>